<evidence type="ECO:0000313" key="2">
    <source>
        <dbReference type="EMBL" id="OAY68886.1"/>
    </source>
</evidence>
<dbReference type="STRING" id="4615.A0A199UW84"/>
<protein>
    <submittedName>
        <fullName evidence="2">Uncharacterized protein</fullName>
    </submittedName>
</protein>
<feature type="non-terminal residue" evidence="2">
    <location>
        <position position="249"/>
    </location>
</feature>
<name>A0A199UW84_ANACO</name>
<dbReference type="Proteomes" id="UP000092600">
    <property type="component" value="Unassembled WGS sequence"/>
</dbReference>
<gene>
    <name evidence="2" type="ORF">ACMD2_22702</name>
</gene>
<dbReference type="EMBL" id="LSRQ01004678">
    <property type="protein sequence ID" value="OAY68886.1"/>
    <property type="molecule type" value="Genomic_DNA"/>
</dbReference>
<sequence length="249" mass="28116">MGILRSCKDLQKERDILQRQRSEKCLLRRLSSFGLEKHANEMMSQNRSLLKHWCISEPVKAIVLEVLNHLDKTESLDKKIHNGLSTDDTSLVTILYLTYLNTGIDTHEFATLLLYNNLLGDLPRAFSEKLRHVIYSRTQNYSRFLSAFADALETIGNPLVVISSTGRSSTLSKLNAVFISPEQIRDPDRVCAMLFLKILGNVKDKESSQDSSNMRSSCSPSTGIERNKSGNQQTSLEKSEGHQRGNVEE</sequence>
<feature type="region of interest" description="Disordered" evidence="1">
    <location>
        <begin position="206"/>
        <end position="249"/>
    </location>
</feature>
<reference evidence="2 3" key="1">
    <citation type="journal article" date="2016" name="DNA Res.">
        <title>The draft genome of MD-2 pineapple using hybrid error correction of long reads.</title>
        <authorList>
            <person name="Redwan R.M."/>
            <person name="Saidin A."/>
            <person name="Kumar S.V."/>
        </authorList>
    </citation>
    <scope>NUCLEOTIDE SEQUENCE [LARGE SCALE GENOMIC DNA]</scope>
    <source>
        <strain evidence="3">cv. MD2</strain>
        <tissue evidence="2">Leaf</tissue>
    </source>
</reference>
<feature type="compositionally biased region" description="Polar residues" evidence="1">
    <location>
        <begin position="209"/>
        <end position="236"/>
    </location>
</feature>
<evidence type="ECO:0000313" key="3">
    <source>
        <dbReference type="Proteomes" id="UP000092600"/>
    </source>
</evidence>
<accession>A0A199UW84</accession>
<feature type="compositionally biased region" description="Basic and acidic residues" evidence="1">
    <location>
        <begin position="237"/>
        <end position="249"/>
    </location>
</feature>
<evidence type="ECO:0000256" key="1">
    <source>
        <dbReference type="SAM" id="MobiDB-lite"/>
    </source>
</evidence>
<comment type="caution">
    <text evidence="2">The sequence shown here is derived from an EMBL/GenBank/DDBJ whole genome shotgun (WGS) entry which is preliminary data.</text>
</comment>
<proteinExistence type="predicted"/>
<dbReference type="AlphaFoldDB" id="A0A199UW84"/>
<organism evidence="2 3">
    <name type="scientific">Ananas comosus</name>
    <name type="common">Pineapple</name>
    <name type="synonym">Ananas ananas</name>
    <dbReference type="NCBI Taxonomy" id="4615"/>
    <lineage>
        <taxon>Eukaryota</taxon>
        <taxon>Viridiplantae</taxon>
        <taxon>Streptophyta</taxon>
        <taxon>Embryophyta</taxon>
        <taxon>Tracheophyta</taxon>
        <taxon>Spermatophyta</taxon>
        <taxon>Magnoliopsida</taxon>
        <taxon>Liliopsida</taxon>
        <taxon>Poales</taxon>
        <taxon>Bromeliaceae</taxon>
        <taxon>Bromelioideae</taxon>
        <taxon>Ananas</taxon>
    </lineage>
</organism>